<dbReference type="AlphaFoldDB" id="A0A9Q1GIQ0"/>
<sequence length="179" mass="19947">MGQVRPGTYRLETPGGTPIPKTWRNSRLEDAADIRPQDWQPMNSYFEELGVAPSTVISSAVASPRSRGDSNTRASSAQREGSQVRDKEKSNAIKEQTIPLEKPVEWLLITRLDPAAFRLFPRVHYTQHKRGYCFQLIILPNIILEVPRRGLSSDVGSLKGLCTFLPSFQSGTSAQPIVL</sequence>
<feature type="compositionally biased region" description="Basic and acidic residues" evidence="1">
    <location>
        <begin position="82"/>
        <end position="92"/>
    </location>
</feature>
<accession>A0A9Q1GIQ0</accession>
<gene>
    <name evidence="2" type="ORF">Cgig2_016545</name>
</gene>
<organism evidence="2 3">
    <name type="scientific">Carnegiea gigantea</name>
    <dbReference type="NCBI Taxonomy" id="171969"/>
    <lineage>
        <taxon>Eukaryota</taxon>
        <taxon>Viridiplantae</taxon>
        <taxon>Streptophyta</taxon>
        <taxon>Embryophyta</taxon>
        <taxon>Tracheophyta</taxon>
        <taxon>Spermatophyta</taxon>
        <taxon>Magnoliopsida</taxon>
        <taxon>eudicotyledons</taxon>
        <taxon>Gunneridae</taxon>
        <taxon>Pentapetalae</taxon>
        <taxon>Caryophyllales</taxon>
        <taxon>Cactineae</taxon>
        <taxon>Cactaceae</taxon>
        <taxon>Cactoideae</taxon>
        <taxon>Echinocereeae</taxon>
        <taxon>Carnegiea</taxon>
    </lineage>
</organism>
<comment type="caution">
    <text evidence="2">The sequence shown here is derived from an EMBL/GenBank/DDBJ whole genome shotgun (WGS) entry which is preliminary data.</text>
</comment>
<feature type="region of interest" description="Disordered" evidence="1">
    <location>
        <begin position="60"/>
        <end position="95"/>
    </location>
</feature>
<keyword evidence="3" id="KW-1185">Reference proteome</keyword>
<reference evidence="2" key="1">
    <citation type="submission" date="2022-04" db="EMBL/GenBank/DDBJ databases">
        <title>Carnegiea gigantea Genome sequencing and assembly v2.</title>
        <authorList>
            <person name="Copetti D."/>
            <person name="Sanderson M.J."/>
            <person name="Burquez A."/>
            <person name="Wojciechowski M.F."/>
        </authorList>
    </citation>
    <scope>NUCLEOTIDE SEQUENCE</scope>
    <source>
        <strain evidence="2">SGP5-SGP5p</strain>
        <tissue evidence="2">Aerial part</tissue>
    </source>
</reference>
<dbReference type="EMBL" id="JAKOGI010002526">
    <property type="protein sequence ID" value="KAJ8421807.1"/>
    <property type="molecule type" value="Genomic_DNA"/>
</dbReference>
<feature type="compositionally biased region" description="Polar residues" evidence="1">
    <location>
        <begin position="69"/>
        <end position="81"/>
    </location>
</feature>
<proteinExistence type="predicted"/>
<evidence type="ECO:0000256" key="1">
    <source>
        <dbReference type="SAM" id="MobiDB-lite"/>
    </source>
</evidence>
<name>A0A9Q1GIQ0_9CARY</name>
<protein>
    <submittedName>
        <fullName evidence="2">Uncharacterized protein</fullName>
    </submittedName>
</protein>
<dbReference type="Proteomes" id="UP001153076">
    <property type="component" value="Unassembled WGS sequence"/>
</dbReference>
<evidence type="ECO:0000313" key="3">
    <source>
        <dbReference type="Proteomes" id="UP001153076"/>
    </source>
</evidence>
<evidence type="ECO:0000313" key="2">
    <source>
        <dbReference type="EMBL" id="KAJ8421807.1"/>
    </source>
</evidence>
<feature type="region of interest" description="Disordered" evidence="1">
    <location>
        <begin position="1"/>
        <end position="26"/>
    </location>
</feature>